<dbReference type="EMBL" id="CAUYUJ010019148">
    <property type="protein sequence ID" value="CAK0888929.1"/>
    <property type="molecule type" value="Genomic_DNA"/>
</dbReference>
<reference evidence="2" key="1">
    <citation type="submission" date="2023-10" db="EMBL/GenBank/DDBJ databases">
        <authorList>
            <person name="Chen Y."/>
            <person name="Shah S."/>
            <person name="Dougan E. K."/>
            <person name="Thang M."/>
            <person name="Chan C."/>
        </authorList>
    </citation>
    <scope>NUCLEOTIDE SEQUENCE [LARGE SCALE GENOMIC DNA]</scope>
</reference>
<evidence type="ECO:0000313" key="3">
    <source>
        <dbReference type="Proteomes" id="UP001189429"/>
    </source>
</evidence>
<evidence type="ECO:0000256" key="1">
    <source>
        <dbReference type="SAM" id="MobiDB-lite"/>
    </source>
</evidence>
<evidence type="ECO:0000313" key="2">
    <source>
        <dbReference type="EMBL" id="CAK0888929.1"/>
    </source>
</evidence>
<gene>
    <name evidence="2" type="ORF">PCOR1329_LOCUS69609</name>
</gene>
<organism evidence="2 3">
    <name type="scientific">Prorocentrum cordatum</name>
    <dbReference type="NCBI Taxonomy" id="2364126"/>
    <lineage>
        <taxon>Eukaryota</taxon>
        <taxon>Sar</taxon>
        <taxon>Alveolata</taxon>
        <taxon>Dinophyceae</taxon>
        <taxon>Prorocentrales</taxon>
        <taxon>Prorocentraceae</taxon>
        <taxon>Prorocentrum</taxon>
    </lineage>
</organism>
<name>A0ABN9WTS7_9DINO</name>
<accession>A0ABN9WTS7</accession>
<sequence>MYVYVCMYVEAAGCHTPRFSRDTVQGRLAWRKGCAQTALARESFARVAEPRRQSSSAARKGREQSPFSTTSATTSARARTSEEHRVSAVFLAPPELGSSGPAGL</sequence>
<feature type="compositionally biased region" description="Low complexity" evidence="1">
    <location>
        <begin position="68"/>
        <end position="78"/>
    </location>
</feature>
<proteinExistence type="predicted"/>
<keyword evidence="3" id="KW-1185">Reference proteome</keyword>
<dbReference type="Proteomes" id="UP001189429">
    <property type="component" value="Unassembled WGS sequence"/>
</dbReference>
<feature type="region of interest" description="Disordered" evidence="1">
    <location>
        <begin position="45"/>
        <end position="104"/>
    </location>
</feature>
<protein>
    <submittedName>
        <fullName evidence="2">Uncharacterized protein</fullName>
    </submittedName>
</protein>
<comment type="caution">
    <text evidence="2">The sequence shown here is derived from an EMBL/GenBank/DDBJ whole genome shotgun (WGS) entry which is preliminary data.</text>
</comment>